<organism evidence="2 3">
    <name type="scientific">Dendrobium chrysotoxum</name>
    <name type="common">Orchid</name>
    <dbReference type="NCBI Taxonomy" id="161865"/>
    <lineage>
        <taxon>Eukaryota</taxon>
        <taxon>Viridiplantae</taxon>
        <taxon>Streptophyta</taxon>
        <taxon>Embryophyta</taxon>
        <taxon>Tracheophyta</taxon>
        <taxon>Spermatophyta</taxon>
        <taxon>Magnoliopsida</taxon>
        <taxon>Liliopsida</taxon>
        <taxon>Asparagales</taxon>
        <taxon>Orchidaceae</taxon>
        <taxon>Epidendroideae</taxon>
        <taxon>Malaxideae</taxon>
        <taxon>Dendrobiinae</taxon>
        <taxon>Dendrobium</taxon>
    </lineage>
</organism>
<keyword evidence="1" id="KW-1133">Transmembrane helix</keyword>
<feature type="transmembrane region" description="Helical" evidence="1">
    <location>
        <begin position="21"/>
        <end position="41"/>
    </location>
</feature>
<evidence type="ECO:0000313" key="2">
    <source>
        <dbReference type="EMBL" id="KAH0458577.1"/>
    </source>
</evidence>
<reference evidence="2 3" key="1">
    <citation type="journal article" date="2021" name="Hortic Res">
        <title>Chromosome-scale assembly of the Dendrobium chrysotoxum genome enhances the understanding of orchid evolution.</title>
        <authorList>
            <person name="Zhang Y."/>
            <person name="Zhang G.Q."/>
            <person name="Zhang D."/>
            <person name="Liu X.D."/>
            <person name="Xu X.Y."/>
            <person name="Sun W.H."/>
            <person name="Yu X."/>
            <person name="Zhu X."/>
            <person name="Wang Z.W."/>
            <person name="Zhao X."/>
            <person name="Zhong W.Y."/>
            <person name="Chen H."/>
            <person name="Yin W.L."/>
            <person name="Huang T."/>
            <person name="Niu S.C."/>
            <person name="Liu Z.J."/>
        </authorList>
    </citation>
    <scope>NUCLEOTIDE SEQUENCE [LARGE SCALE GENOMIC DNA]</scope>
    <source>
        <strain evidence="2">Lindl</strain>
    </source>
</reference>
<evidence type="ECO:0000313" key="3">
    <source>
        <dbReference type="Proteomes" id="UP000775213"/>
    </source>
</evidence>
<protein>
    <submittedName>
        <fullName evidence="2">Uncharacterized protein</fullName>
    </submittedName>
</protein>
<proteinExistence type="predicted"/>
<keyword evidence="1" id="KW-0472">Membrane</keyword>
<accession>A0AAV7GQE7</accession>
<dbReference type="PANTHER" id="PTHR48156">
    <property type="entry name" value="TRANSMEMBRANE PROTEIN"/>
    <property type="match status" value="1"/>
</dbReference>
<dbReference type="PANTHER" id="PTHR48156:SF1">
    <property type="entry name" value="TRANSMEMBRANE PROTEIN"/>
    <property type="match status" value="1"/>
</dbReference>
<evidence type="ECO:0000256" key="1">
    <source>
        <dbReference type="SAM" id="Phobius"/>
    </source>
</evidence>
<keyword evidence="1" id="KW-0812">Transmembrane</keyword>
<dbReference type="Proteomes" id="UP000775213">
    <property type="component" value="Unassembled WGS sequence"/>
</dbReference>
<comment type="caution">
    <text evidence="2">The sequence shown here is derived from an EMBL/GenBank/DDBJ whole genome shotgun (WGS) entry which is preliminary data.</text>
</comment>
<dbReference type="EMBL" id="JAGFBR010000011">
    <property type="protein sequence ID" value="KAH0458577.1"/>
    <property type="molecule type" value="Genomic_DNA"/>
</dbReference>
<keyword evidence="3" id="KW-1185">Reference proteome</keyword>
<gene>
    <name evidence="2" type="ORF">IEQ34_011391</name>
</gene>
<sequence length="70" mass="7600">MSSVRSANVFLKENRAAKEEMAMAMPLSLATYIVNMVWALLDGWISSCVIVADEIARALRTGDIGPFPIG</sequence>
<name>A0AAV7GQE7_DENCH</name>
<dbReference type="AlphaFoldDB" id="A0AAV7GQE7"/>